<reference evidence="1 2" key="1">
    <citation type="submission" date="2017-02" db="EMBL/GenBank/DDBJ databases">
        <authorList>
            <person name="Peterson S.W."/>
        </authorList>
    </citation>
    <scope>NUCLEOTIDE SEQUENCE [LARGE SCALE GENOMIC DNA]</scope>
    <source>
        <strain evidence="1 2">DSM 24412</strain>
    </source>
</reference>
<dbReference type="InterPro" id="IPR053161">
    <property type="entry name" value="Ulvan_degrading_GH"/>
</dbReference>
<name>A0A1T5EVC0_9BACT</name>
<protein>
    <recommendedName>
        <fullName evidence="3">Alpha-L-rhamnosidase</fullName>
    </recommendedName>
</protein>
<dbReference type="NCBIfam" id="NF045579">
    <property type="entry name" value="rhamnoside_JR"/>
    <property type="match status" value="1"/>
</dbReference>
<dbReference type="InterPro" id="IPR008979">
    <property type="entry name" value="Galactose-bd-like_sf"/>
</dbReference>
<proteinExistence type="predicted"/>
<dbReference type="PANTHER" id="PTHR36848:SF2">
    <property type="entry name" value="SECRETED PROTEIN"/>
    <property type="match status" value="1"/>
</dbReference>
<sequence>MSFFSGFKKHSNTKGYMLVFMAFWFLFSSCEEDPAQKVQVWPEVTNEMKPWTRWWWMGSAVNESDLTYVLEDFAARGIGGVEIAPIYGAKGYEDQYIDFLSPRWMEILQFVVQKSNELGMEVDMTNGTGWPFGGPHITNDVAARRLIMQEYQVSAGQSEQPLILLNDQRRREYGAPLIAITAYGPNGEIELVTDYLNEENKLTWQPKSGTWDVIAAFNAHNRMLVKRAAPGGEGYTFDHLNAPALSHYLSRFDEVFEGRNPGLRCFFNDSYEVFGASWSYGFLDEFNSRRGYDLRHFFRELNGQGDTEIIARVKSDYRQTMSELLIQNFSSQWTAWANNKGAKTRNQSHGSPANLIDVYATVDIPEIETFGGEYFPIDGFFWDEDYVSPADHNPLFLKLAASAANITGKRLVSCETFTWVGEHFRVPLSQCKPEAEQVFLSGVNHIFYHGSTYSPQEAMWPGWLFYASVHFGPTNSFWPHVSGLNEYITRCQSILQQGTAANDILVYWPLFDTWQSEEGLEMMMAVHGSRRWLNLPKIQSLLDRGYAFDFVSDSLLGTLTPQSNKLLTIDGQNAYSAIVVPKCHNMPLKTLKKLIRFAENGVPVIFENLPKDVPGLSNLEERRNIMRGLLNEFSEEVQSEGLTLKRSSRAEFILSDDPEIALAYAGVERERFTDVGLKYLRRHSSEGLYYYLVNHTPDKIDAVIPVNFTAKHVIMLDPQTGDYGLIPANSSNGKSNLKIQARSGEAYFLLFTDKDVSDVPQWNYRKSLADEFIVDGEWEIEFFEGGPSLPESVKIGGLKPWTELGNAQMNKFSGTARYTINFNYEGKSHPEYLLDLGNVMHSARVILNGNDLGLVWSPPYIINVGEYLKDGENVLEIEVANLMANRIRNMDINNIEWQLFHEINFVNIRYRHFDASDWEVMPSGLEGPVKIIPQINIPARTPGDLVKDGKEEAELVFNFGSKQGNDGYYPVQASSLYNQVIGYGFDFGTKPLSSMDDSSRFFF</sequence>
<evidence type="ECO:0000313" key="2">
    <source>
        <dbReference type="Proteomes" id="UP000191055"/>
    </source>
</evidence>
<dbReference type="RefSeq" id="WP_079557183.1">
    <property type="nucleotide sequence ID" value="NZ_CP021904.1"/>
</dbReference>
<dbReference type="EMBL" id="FUYV01000006">
    <property type="protein sequence ID" value="SKB87887.1"/>
    <property type="molecule type" value="Genomic_DNA"/>
</dbReference>
<dbReference type="Pfam" id="PF17132">
    <property type="entry name" value="Glyco_hydro_106"/>
    <property type="match status" value="2"/>
</dbReference>
<dbReference type="Proteomes" id="UP000191055">
    <property type="component" value="Unassembled WGS sequence"/>
</dbReference>
<dbReference type="AlphaFoldDB" id="A0A1T5EVC0"/>
<dbReference type="OrthoDB" id="9761519at2"/>
<dbReference type="KEGG" id="asx:CDL62_02055"/>
<accession>A0A1T5EVC0</accession>
<evidence type="ECO:0008006" key="3">
    <source>
        <dbReference type="Google" id="ProtNLM"/>
    </source>
</evidence>
<dbReference type="Gene3D" id="2.60.120.260">
    <property type="entry name" value="Galactose-binding domain-like"/>
    <property type="match status" value="1"/>
</dbReference>
<organism evidence="1 2">
    <name type="scientific">Alkalitalea saponilacus</name>
    <dbReference type="NCBI Taxonomy" id="889453"/>
    <lineage>
        <taxon>Bacteria</taxon>
        <taxon>Pseudomonadati</taxon>
        <taxon>Bacteroidota</taxon>
        <taxon>Bacteroidia</taxon>
        <taxon>Marinilabiliales</taxon>
        <taxon>Marinilabiliaceae</taxon>
        <taxon>Alkalitalea</taxon>
    </lineage>
</organism>
<dbReference type="PANTHER" id="PTHR36848">
    <property type="entry name" value="DNA-BINDING PROTEIN (PUTATIVE SECRETED PROTEIN)-RELATED"/>
    <property type="match status" value="1"/>
</dbReference>
<evidence type="ECO:0000313" key="1">
    <source>
        <dbReference type="EMBL" id="SKB87887.1"/>
    </source>
</evidence>
<dbReference type="SUPFAM" id="SSF49785">
    <property type="entry name" value="Galactose-binding domain-like"/>
    <property type="match status" value="1"/>
</dbReference>
<gene>
    <name evidence="1" type="ORF">SAMN03080601_01411</name>
</gene>
<dbReference type="STRING" id="889453.SAMN03080601_01411"/>
<keyword evidence="2" id="KW-1185">Reference proteome</keyword>